<feature type="transmembrane region" description="Helical" evidence="6">
    <location>
        <begin position="15"/>
        <end position="38"/>
    </location>
</feature>
<evidence type="ECO:0000313" key="9">
    <source>
        <dbReference type="EMBL" id="ANM63515.1"/>
    </source>
</evidence>
<dbReference type="PANTHER" id="PTHR31218">
    <property type="entry name" value="WAT1-RELATED PROTEIN"/>
    <property type="match status" value="1"/>
</dbReference>
<dbReference type="Proteomes" id="UP000006548">
    <property type="component" value="Chromosome 3"/>
</dbReference>
<dbReference type="ProteomicsDB" id="218701"/>
<evidence type="ECO:0000259" key="7">
    <source>
        <dbReference type="Pfam" id="PF00892"/>
    </source>
</evidence>
<name>A0A1I9LLQ7_ARATH</name>
<evidence type="ECO:0007829" key="12">
    <source>
        <dbReference type="ProteomicsDB" id="A0A1I9LLQ7"/>
    </source>
</evidence>
<evidence type="ECO:0000313" key="11">
    <source>
        <dbReference type="TAIR" id="AT3G28070"/>
    </source>
</evidence>
<evidence type="ECO:0000313" key="10">
    <source>
        <dbReference type="Proteomes" id="UP000006548"/>
    </source>
</evidence>
<gene>
    <name evidence="9 11" type="primary">UMAMIT46</name>
    <name evidence="8 9" type="ordered locus">At3g28070</name>
</gene>
<dbReference type="InterPro" id="IPR030184">
    <property type="entry name" value="WAT1-related"/>
</dbReference>
<feature type="transmembrane region" description="Helical" evidence="6">
    <location>
        <begin position="50"/>
        <end position="68"/>
    </location>
</feature>
<sequence>MPIMAGTASPWRREAVFLTAMLVVETSVVGISTLFKFATSKGLNIYPFLGYSYLLASLLLLPSLFFTNRSSSLPPLSVSILSKIGLLGFLGSMYVITGYIGIEYSSPTLASAINNITPALTFILAIIFRCTCGDFLPRSTCLPRIFSALCKLPSVFSTVVIFKLRLAHRWSSSNHARHIRFCFFHSSGTYNECISSSIQSLLSLHCMCFNRDLDDWTSS</sequence>
<keyword evidence="10" id="KW-1185">Reference proteome</keyword>
<organism evidence="9 10">
    <name type="scientific">Arabidopsis thaliana</name>
    <name type="common">Mouse-ear cress</name>
    <dbReference type="NCBI Taxonomy" id="3702"/>
    <lineage>
        <taxon>Eukaryota</taxon>
        <taxon>Viridiplantae</taxon>
        <taxon>Streptophyta</taxon>
        <taxon>Embryophyta</taxon>
        <taxon>Tracheophyta</taxon>
        <taxon>Spermatophyta</taxon>
        <taxon>Magnoliopsida</taxon>
        <taxon>eudicotyledons</taxon>
        <taxon>Gunneridae</taxon>
        <taxon>Pentapetalae</taxon>
        <taxon>rosids</taxon>
        <taxon>malvids</taxon>
        <taxon>Brassicales</taxon>
        <taxon>Brassicaceae</taxon>
        <taxon>Camelineae</taxon>
        <taxon>Arabidopsis</taxon>
    </lineage>
</organism>
<dbReference type="GO" id="GO:0022857">
    <property type="term" value="F:transmembrane transporter activity"/>
    <property type="evidence" value="ECO:0007669"/>
    <property type="project" value="InterPro"/>
</dbReference>
<comment type="caution">
    <text evidence="6">Lacks conserved residue(s) required for the propagation of feature annotation.</text>
</comment>
<evidence type="ECO:0000256" key="6">
    <source>
        <dbReference type="RuleBase" id="RU363077"/>
    </source>
</evidence>
<keyword evidence="4 6" id="KW-1133">Transmembrane helix</keyword>
<comment type="similarity">
    <text evidence="2 6">Belongs to the drug/metabolite transporter (DMT) superfamily. Plant drug/metabolite exporter (P-DME) (TC 2.A.7.4) family.</text>
</comment>
<feature type="domain" description="EamA" evidence="7">
    <location>
        <begin position="29"/>
        <end position="128"/>
    </location>
</feature>
<proteinExistence type="evidence at protein level"/>
<dbReference type="Pfam" id="PF00892">
    <property type="entry name" value="EamA"/>
    <property type="match status" value="1"/>
</dbReference>
<dbReference type="AlphaFoldDB" id="A0A1I9LLQ7"/>
<reference evidence="9 10" key="1">
    <citation type="journal article" date="2000" name="Nature">
        <title>Sequence and analysis of chromosome 3 of the plant Arabidopsis thaliana.</title>
        <authorList>
            <consortium name="European Union Chromosome 3 Arabidopsis Sequencing Consortium"/>
            <consortium name="Institute for Genomic Research"/>
            <consortium name="Kazusa DNA Research Institute"/>
            <person name="Salanoubat M."/>
            <person name="Lemcke K."/>
            <person name="Rieger M."/>
            <person name="Ansorge W."/>
            <person name="Unseld M."/>
            <person name="Fartmann B."/>
            <person name="Valle G."/>
            <person name="Blocker H."/>
            <person name="Perez-Alonso M."/>
            <person name="Obermaier B."/>
            <person name="Delseny M."/>
            <person name="Boutry M."/>
            <person name="Grivell L.A."/>
            <person name="Mache R."/>
            <person name="Puigdomenech P."/>
            <person name="De Simone V."/>
            <person name="Choisne N."/>
            <person name="Artiguenave F."/>
            <person name="Robert C."/>
            <person name="Brottier P."/>
            <person name="Wincker P."/>
            <person name="Cattolico L."/>
            <person name="Weissenbach J."/>
            <person name="Saurin W."/>
            <person name="Quetier F."/>
            <person name="Schafer M."/>
            <person name="Muller-Auer S."/>
            <person name="Gabel C."/>
            <person name="Fuchs M."/>
            <person name="Benes V."/>
            <person name="Wurmbach E."/>
            <person name="Drzonek H."/>
            <person name="Erfle H."/>
            <person name="Jordan N."/>
            <person name="Bangert S."/>
            <person name="Wiedelmann R."/>
            <person name="Kranz H."/>
            <person name="Voss H."/>
            <person name="Holland R."/>
            <person name="Brandt P."/>
            <person name="Nyakatura G."/>
            <person name="Vezzi A."/>
            <person name="D'Angelo M."/>
            <person name="Pallavicini A."/>
            <person name="Toppo S."/>
            <person name="Simionati B."/>
            <person name="Conrad A."/>
            <person name="Hornischer K."/>
            <person name="Kauer G."/>
            <person name="Lohnert T.H."/>
            <person name="Nordsiek G."/>
            <person name="Reichelt J."/>
            <person name="Scharfe M."/>
            <person name="Schon O."/>
            <person name="Bargues M."/>
            <person name="Terol J."/>
            <person name="Climent J."/>
            <person name="Navarro P."/>
            <person name="Collado C."/>
            <person name="Perez-Perez A."/>
            <person name="Ottenwalder B."/>
            <person name="Duchemin D."/>
            <person name="Cooke R."/>
            <person name="Laudie M."/>
            <person name="Berger-Llauro C."/>
            <person name="Purnelle B."/>
            <person name="Masuy D."/>
            <person name="de Haan M."/>
            <person name="Maarse A.C."/>
            <person name="Alcaraz J.P."/>
            <person name="Cottet A."/>
            <person name="Casacuberta E."/>
            <person name="Monfort A."/>
            <person name="Argiriou A."/>
            <person name="flores M."/>
            <person name="Liguori R."/>
            <person name="Vitale D."/>
            <person name="Mannhaupt G."/>
            <person name="Haase D."/>
            <person name="Schoof H."/>
            <person name="Rudd S."/>
            <person name="Zaccaria P."/>
            <person name="Mewes H.W."/>
            <person name="Mayer K.F."/>
            <person name="Kaul S."/>
            <person name="Town C.D."/>
            <person name="Koo H.L."/>
            <person name="Tallon L.J."/>
            <person name="Jenkins J."/>
            <person name="Rooney T."/>
            <person name="Rizzo M."/>
            <person name="Walts A."/>
            <person name="Utterback T."/>
            <person name="Fujii C.Y."/>
            <person name="Shea T.P."/>
            <person name="Creasy T.H."/>
            <person name="Haas B."/>
            <person name="Maiti R."/>
            <person name="Wu D."/>
            <person name="Peterson J."/>
            <person name="Van Aken S."/>
            <person name="Pai G."/>
            <person name="Militscher J."/>
            <person name="Sellers P."/>
            <person name="Gill J.E."/>
            <person name="Feldblyum T.V."/>
            <person name="Preuss D."/>
            <person name="Lin X."/>
            <person name="Nierman W.C."/>
            <person name="Salzberg S.L."/>
            <person name="White O."/>
            <person name="Venter J.C."/>
            <person name="Fraser C.M."/>
            <person name="Kaneko T."/>
            <person name="Nakamura Y."/>
            <person name="Sato S."/>
            <person name="Kato T."/>
            <person name="Asamizu E."/>
            <person name="Sasamoto S."/>
            <person name="Kimura T."/>
            <person name="Idesawa K."/>
            <person name="Kawashima K."/>
            <person name="Kishida Y."/>
            <person name="Kiyokawa C."/>
            <person name="Kohara M."/>
            <person name="Matsumoto M."/>
            <person name="Matsuno A."/>
            <person name="Muraki A."/>
            <person name="Nakayama S."/>
            <person name="Nakazaki N."/>
            <person name="Shinpo S."/>
            <person name="Takeuchi C."/>
            <person name="Wada T."/>
            <person name="Watanabe A."/>
            <person name="Yamada M."/>
            <person name="Yasuda M."/>
            <person name="Tabata S."/>
        </authorList>
    </citation>
    <scope>NUCLEOTIDE SEQUENCE [LARGE SCALE GENOMIC DNA]</scope>
    <source>
        <strain evidence="10">cv. Columbia</strain>
    </source>
</reference>
<dbReference type="RefSeq" id="NP_001325598.1">
    <property type="nucleotide sequence ID" value="NM_001338933.1"/>
</dbReference>
<dbReference type="ExpressionAtlas" id="A0A1I9LLQ7">
    <property type="expression patterns" value="baseline and differential"/>
</dbReference>
<reference evidence="10" key="2">
    <citation type="journal article" date="2017" name="Plant J.">
        <title>Araport11: a complete reannotation of the Arabidopsis thaliana reference genome.</title>
        <authorList>
            <person name="Cheng C.Y."/>
            <person name="Krishnakumar V."/>
            <person name="Chan A.P."/>
            <person name="Thibaud-Nissen F."/>
            <person name="Schobel S."/>
            <person name="Town C.D."/>
        </authorList>
    </citation>
    <scope>GENOME REANNOTATION</scope>
    <source>
        <strain evidence="10">cv. Columbia</strain>
    </source>
</reference>
<dbReference type="InterPro" id="IPR000620">
    <property type="entry name" value="EamA_dom"/>
</dbReference>
<dbReference type="GeneID" id="822431"/>
<evidence type="ECO:0000256" key="4">
    <source>
        <dbReference type="ARBA" id="ARBA00022989"/>
    </source>
</evidence>
<keyword evidence="3 6" id="KW-0812">Transmembrane</keyword>
<dbReference type="EMBL" id="CP002686">
    <property type="protein sequence ID" value="ANM63515.1"/>
    <property type="molecule type" value="Genomic_DNA"/>
</dbReference>
<accession>A0A1I9LLQ7</accession>
<keyword evidence="5 6" id="KW-0472">Membrane</keyword>
<dbReference type="GO" id="GO:0016020">
    <property type="term" value="C:membrane"/>
    <property type="evidence" value="ECO:0007669"/>
    <property type="project" value="UniProtKB-SubCell"/>
</dbReference>
<evidence type="ECO:0000256" key="2">
    <source>
        <dbReference type="ARBA" id="ARBA00007635"/>
    </source>
</evidence>
<comment type="subcellular location">
    <subcellularLocation>
        <location evidence="1 6">Membrane</location>
        <topology evidence="1 6">Multi-pass membrane protein</topology>
    </subcellularLocation>
</comment>
<evidence type="ECO:0000256" key="1">
    <source>
        <dbReference type="ARBA" id="ARBA00004141"/>
    </source>
</evidence>
<dbReference type="TAIR" id="AT3G28070">
    <property type="gene designation" value="UMAMIT46"/>
</dbReference>
<keyword evidence="12" id="KW-1267">Proteomics identification</keyword>
<dbReference type="Araport" id="AT3G28070"/>
<evidence type="ECO:0000313" key="8">
    <source>
        <dbReference type="Araport" id="AT3G28070"/>
    </source>
</evidence>
<feature type="transmembrane region" description="Helical" evidence="6">
    <location>
        <begin position="80"/>
        <end position="102"/>
    </location>
</feature>
<evidence type="ECO:0000256" key="5">
    <source>
        <dbReference type="ARBA" id="ARBA00023136"/>
    </source>
</evidence>
<protein>
    <recommendedName>
        <fullName evidence="6">WAT1-related protein</fullName>
    </recommendedName>
</protein>
<evidence type="ECO:0000256" key="3">
    <source>
        <dbReference type="ARBA" id="ARBA00022692"/>
    </source>
</evidence>
<feature type="transmembrane region" description="Helical" evidence="6">
    <location>
        <begin position="108"/>
        <end position="128"/>
    </location>
</feature>